<dbReference type="PANTHER" id="PTHR10361:SF28">
    <property type="entry name" value="P3 PROTEIN-RELATED"/>
    <property type="match status" value="1"/>
</dbReference>
<feature type="transmembrane region" description="Helical" evidence="5">
    <location>
        <begin position="100"/>
        <end position="122"/>
    </location>
</feature>
<sequence>MANDILTMIKVCAAISVFTFVFSRGLGTRIDDLGYFSTRSGLMARSFLSVDVLVPLITIAVIYLVSPSRATAIGLILLAAAPVAPLVSKNIANAGGKLDYAMSLQVLLASLAIVTTPALLYLLSRVTGITMNIDPISVAESVGLSVLVPILGGVFVRRLFPALAERLIRPLEICSIVVLALVFIIVLLFTYQLVFVPNIRSYIAMVLVVVGALAAGHLMAPGLPEEQTTLALESAARNSGLALLIASEYASLERALPVMIPYLLLSAAICFIYIRYRKMGHGITRPTRSG</sequence>
<dbReference type="Gene3D" id="1.20.1530.20">
    <property type="match status" value="1"/>
</dbReference>
<feature type="transmembrane region" description="Helical" evidence="5">
    <location>
        <begin position="47"/>
        <end position="65"/>
    </location>
</feature>
<dbReference type="Proteomes" id="UP000001882">
    <property type="component" value="Chromosome"/>
</dbReference>
<dbReference type="GO" id="GO:0016020">
    <property type="term" value="C:membrane"/>
    <property type="evidence" value="ECO:0007669"/>
    <property type="project" value="UniProtKB-SubCell"/>
</dbReference>
<feature type="transmembrane region" description="Helical" evidence="5">
    <location>
        <begin position="258"/>
        <end position="276"/>
    </location>
</feature>
<evidence type="ECO:0000313" key="7">
    <source>
        <dbReference type="Proteomes" id="UP000001882"/>
    </source>
</evidence>
<feature type="transmembrane region" description="Helical" evidence="5">
    <location>
        <begin position="6"/>
        <end position="26"/>
    </location>
</feature>
<organism evidence="6 7">
    <name type="scientific">Methanocella paludicola (strain DSM 17711 / JCM 13418 / NBRC 101707 / SANAE)</name>
    <dbReference type="NCBI Taxonomy" id="304371"/>
    <lineage>
        <taxon>Archaea</taxon>
        <taxon>Methanobacteriati</taxon>
        <taxon>Methanobacteriota</taxon>
        <taxon>Stenosarchaea group</taxon>
        <taxon>Methanomicrobia</taxon>
        <taxon>Methanocellales</taxon>
        <taxon>Methanocellaceae</taxon>
        <taxon>Methanocella</taxon>
    </lineage>
</organism>
<evidence type="ECO:0000256" key="4">
    <source>
        <dbReference type="ARBA" id="ARBA00023136"/>
    </source>
</evidence>
<keyword evidence="2 5" id="KW-0812">Transmembrane</keyword>
<dbReference type="EMBL" id="AP011532">
    <property type="protein sequence ID" value="BAI62420.1"/>
    <property type="molecule type" value="Genomic_DNA"/>
</dbReference>
<dbReference type="eggNOG" id="arCOG02191">
    <property type="taxonomic scope" value="Archaea"/>
</dbReference>
<dbReference type="GeneID" id="8682753"/>
<dbReference type="InterPro" id="IPR004710">
    <property type="entry name" value="Bilac:Na_transpt"/>
</dbReference>
<proteinExistence type="predicted"/>
<dbReference type="OrthoDB" id="385252at2157"/>
<dbReference type="InterPro" id="IPR002657">
    <property type="entry name" value="BilAc:Na_symport/Acr3"/>
</dbReference>
<dbReference type="InterPro" id="IPR038770">
    <property type="entry name" value="Na+/solute_symporter_sf"/>
</dbReference>
<dbReference type="AlphaFoldDB" id="D1Z148"/>
<reference evidence="6 7" key="2">
    <citation type="journal article" date="2008" name="Int. J. Syst. Evol. Microbiol.">
        <title>Methanocella paludicola gen. nov., sp. nov., a methane-producing archaeon, the first isolate of the lineage 'Rice Cluster I', and proposal of the new archaeal order Methanocellales ord. nov.</title>
        <authorList>
            <person name="Sakai S."/>
            <person name="Imachi H."/>
            <person name="Hanada S."/>
            <person name="Ohashi A."/>
            <person name="Harada H."/>
            <person name="Kamagata Y."/>
        </authorList>
    </citation>
    <scope>NUCLEOTIDE SEQUENCE [LARGE SCALE GENOMIC DNA]</scope>
    <source>
        <strain evidence="7">DSM 17711 / JCM 13418 / NBRC 101707 / SANAE</strain>
    </source>
</reference>
<dbReference type="PANTHER" id="PTHR10361">
    <property type="entry name" value="SODIUM-BILE ACID COTRANSPORTER"/>
    <property type="match status" value="1"/>
</dbReference>
<feature type="transmembrane region" description="Helical" evidence="5">
    <location>
        <begin position="142"/>
        <end position="160"/>
    </location>
</feature>
<dbReference type="Pfam" id="PF01758">
    <property type="entry name" value="SBF"/>
    <property type="match status" value="1"/>
</dbReference>
<comment type="subcellular location">
    <subcellularLocation>
        <location evidence="1">Membrane</location>
        <topology evidence="1">Multi-pass membrane protein</topology>
    </subcellularLocation>
</comment>
<keyword evidence="7" id="KW-1185">Reference proteome</keyword>
<feature type="transmembrane region" description="Helical" evidence="5">
    <location>
        <begin position="71"/>
        <end position="88"/>
    </location>
</feature>
<evidence type="ECO:0000256" key="3">
    <source>
        <dbReference type="ARBA" id="ARBA00022989"/>
    </source>
</evidence>
<dbReference type="KEGG" id="mpd:MCP_2348"/>
<keyword evidence="3 5" id="KW-1133">Transmembrane helix</keyword>
<name>D1Z148_METPS</name>
<protein>
    <submittedName>
        <fullName evidence="6">Uncharacterized protein</fullName>
    </submittedName>
</protein>
<evidence type="ECO:0000256" key="1">
    <source>
        <dbReference type="ARBA" id="ARBA00004141"/>
    </source>
</evidence>
<gene>
    <name evidence="6" type="ordered locus">MCP_2348</name>
</gene>
<feature type="transmembrane region" description="Helical" evidence="5">
    <location>
        <begin position="202"/>
        <end position="223"/>
    </location>
</feature>
<reference evidence="7" key="3">
    <citation type="journal article" date="2011" name="PLoS ONE">
        <title>Genome sequence of a mesophilic hydrogenotrophic methanogen Methanocella paludicola, the first cultivated representative of the order Methanocellales.</title>
        <authorList>
            <person name="Sakai S."/>
            <person name="Takaki Y."/>
            <person name="Shimamura S."/>
            <person name="Sekine M."/>
            <person name="Tajima T."/>
            <person name="Kosugi H."/>
            <person name="Ichikawa N."/>
            <person name="Tasumi E."/>
            <person name="Hiraki A.T."/>
            <person name="Shimizu A."/>
            <person name="Kato Y."/>
            <person name="Nishiko R."/>
            <person name="Mori K."/>
            <person name="Fujita N."/>
            <person name="Imachi H."/>
            <person name="Takai K."/>
        </authorList>
    </citation>
    <scope>NUCLEOTIDE SEQUENCE [LARGE SCALE GENOMIC DNA]</scope>
    <source>
        <strain evidence="7">DSM 17711 / JCM 13418 / NBRC 101707 / SANAE</strain>
    </source>
</reference>
<accession>D1Z148</accession>
<evidence type="ECO:0000313" key="6">
    <source>
        <dbReference type="EMBL" id="BAI62420.1"/>
    </source>
</evidence>
<dbReference type="SMR" id="D1Z148"/>
<evidence type="ECO:0000256" key="5">
    <source>
        <dbReference type="SAM" id="Phobius"/>
    </source>
</evidence>
<dbReference type="InParanoid" id="D1Z148"/>
<evidence type="ECO:0000256" key="2">
    <source>
        <dbReference type="ARBA" id="ARBA00022692"/>
    </source>
</evidence>
<dbReference type="STRING" id="304371.MCP_2348"/>
<feature type="transmembrane region" description="Helical" evidence="5">
    <location>
        <begin position="172"/>
        <end position="196"/>
    </location>
</feature>
<reference evidence="6 7" key="1">
    <citation type="journal article" date="2007" name="Appl. Environ. Microbiol.">
        <title>Isolation of key methanogens for global methane emission from rice paddy fields: a novel isolate affiliated with the clone cluster rice cluster I.</title>
        <authorList>
            <person name="Sakai S."/>
            <person name="Imachi H."/>
            <person name="Sekiguchi Y."/>
            <person name="Ohashi A."/>
            <person name="Harada H."/>
            <person name="Kamagata Y."/>
        </authorList>
    </citation>
    <scope>NUCLEOTIDE SEQUENCE [LARGE SCALE GENOMIC DNA]</scope>
    <source>
        <strain evidence="7">DSM 17711 / JCM 13418 / NBRC 101707 / SANAE</strain>
    </source>
</reference>
<keyword evidence="4 5" id="KW-0472">Membrane</keyword>
<dbReference type="RefSeq" id="WP_012901094.1">
    <property type="nucleotide sequence ID" value="NC_013665.1"/>
</dbReference>